<accession>A0A6A5UCP8</accession>
<sequence length="168" mass="18198">MSSLKSTHHQTEAPKRYRFLGKEQDDSGLYHLGARYYAAWLGRFTSADPEGAGDGLNLYQYAQSNPVMFTDPGGTSAGPVGPKLGWGQAALDQRAGLAQRAKDAMGLALEAWKARTVALNNVYGTRAAKHFALYLQTKYGLGHVEFEKYLPGAGGGTAGSSHLDMYFY</sequence>
<keyword evidence="2" id="KW-1185">Reference proteome</keyword>
<evidence type="ECO:0000313" key="2">
    <source>
        <dbReference type="Proteomes" id="UP000800035"/>
    </source>
</evidence>
<gene>
    <name evidence="1" type="ORF">CC80DRAFT_565179</name>
</gene>
<reference evidence="1" key="1">
    <citation type="journal article" date="2020" name="Stud. Mycol.">
        <title>101 Dothideomycetes genomes: a test case for predicting lifestyles and emergence of pathogens.</title>
        <authorList>
            <person name="Haridas S."/>
            <person name="Albert R."/>
            <person name="Binder M."/>
            <person name="Bloem J."/>
            <person name="Labutti K."/>
            <person name="Salamov A."/>
            <person name="Andreopoulos B."/>
            <person name="Baker S."/>
            <person name="Barry K."/>
            <person name="Bills G."/>
            <person name="Bluhm B."/>
            <person name="Cannon C."/>
            <person name="Castanera R."/>
            <person name="Culley D."/>
            <person name="Daum C."/>
            <person name="Ezra D."/>
            <person name="Gonzalez J."/>
            <person name="Henrissat B."/>
            <person name="Kuo A."/>
            <person name="Liang C."/>
            <person name="Lipzen A."/>
            <person name="Lutzoni F."/>
            <person name="Magnuson J."/>
            <person name="Mondo S."/>
            <person name="Nolan M."/>
            <person name="Ohm R."/>
            <person name="Pangilinan J."/>
            <person name="Park H.-J."/>
            <person name="Ramirez L."/>
            <person name="Alfaro M."/>
            <person name="Sun H."/>
            <person name="Tritt A."/>
            <person name="Yoshinaga Y."/>
            <person name="Zwiers L.-H."/>
            <person name="Turgeon B."/>
            <person name="Goodwin S."/>
            <person name="Spatafora J."/>
            <person name="Crous P."/>
            <person name="Grigoriev I."/>
        </authorList>
    </citation>
    <scope>NUCLEOTIDE SEQUENCE</scope>
    <source>
        <strain evidence="1">CBS 675.92</strain>
    </source>
</reference>
<dbReference type="PANTHER" id="PTHR32305:SF15">
    <property type="entry name" value="PROTEIN RHSA-RELATED"/>
    <property type="match status" value="1"/>
</dbReference>
<proteinExistence type="predicted"/>
<dbReference type="OrthoDB" id="5426877at2759"/>
<name>A0A6A5UCP8_9PLEO</name>
<dbReference type="AlphaFoldDB" id="A0A6A5UCP8"/>
<dbReference type="PANTHER" id="PTHR32305">
    <property type="match status" value="1"/>
</dbReference>
<dbReference type="NCBIfam" id="TIGR03696">
    <property type="entry name" value="Rhs_assc_core"/>
    <property type="match status" value="1"/>
</dbReference>
<protein>
    <recommendedName>
        <fullName evidence="3">RHS repeat-associated core domain-containing protein</fullName>
    </recommendedName>
</protein>
<organism evidence="1 2">
    <name type="scientific">Byssothecium circinans</name>
    <dbReference type="NCBI Taxonomy" id="147558"/>
    <lineage>
        <taxon>Eukaryota</taxon>
        <taxon>Fungi</taxon>
        <taxon>Dikarya</taxon>
        <taxon>Ascomycota</taxon>
        <taxon>Pezizomycotina</taxon>
        <taxon>Dothideomycetes</taxon>
        <taxon>Pleosporomycetidae</taxon>
        <taxon>Pleosporales</taxon>
        <taxon>Massarineae</taxon>
        <taxon>Massarinaceae</taxon>
        <taxon>Byssothecium</taxon>
    </lineage>
</organism>
<dbReference type="Proteomes" id="UP000800035">
    <property type="component" value="Unassembled WGS sequence"/>
</dbReference>
<evidence type="ECO:0000313" key="1">
    <source>
        <dbReference type="EMBL" id="KAF1962681.1"/>
    </source>
</evidence>
<dbReference type="InterPro" id="IPR022385">
    <property type="entry name" value="Rhs_assc_core"/>
</dbReference>
<evidence type="ECO:0008006" key="3">
    <source>
        <dbReference type="Google" id="ProtNLM"/>
    </source>
</evidence>
<dbReference type="EMBL" id="ML976978">
    <property type="protein sequence ID" value="KAF1962681.1"/>
    <property type="molecule type" value="Genomic_DNA"/>
</dbReference>
<dbReference type="InterPro" id="IPR050708">
    <property type="entry name" value="T6SS_VgrG/RHS"/>
</dbReference>
<dbReference type="Gene3D" id="2.180.10.10">
    <property type="entry name" value="RHS repeat-associated core"/>
    <property type="match status" value="1"/>
</dbReference>